<evidence type="ECO:0000313" key="1">
    <source>
        <dbReference type="EMBL" id="CAB4164468.1"/>
    </source>
</evidence>
<accession>A0A6J5P562</accession>
<dbReference type="EMBL" id="LR796760">
    <property type="protein sequence ID" value="CAB4164468.1"/>
    <property type="molecule type" value="Genomic_DNA"/>
</dbReference>
<name>A0A6J5P562_9CAUD</name>
<sequence length="35" mass="4394">MQEFHKTKKVNDCKTFRNLPREHIIIKILFFIKNY</sequence>
<protein>
    <submittedName>
        <fullName evidence="1">Uncharacterized protein</fullName>
    </submittedName>
</protein>
<gene>
    <name evidence="1" type="ORF">UFOVP831_40</name>
</gene>
<proteinExistence type="predicted"/>
<organism evidence="1">
    <name type="scientific">uncultured Caudovirales phage</name>
    <dbReference type="NCBI Taxonomy" id="2100421"/>
    <lineage>
        <taxon>Viruses</taxon>
        <taxon>Duplodnaviria</taxon>
        <taxon>Heunggongvirae</taxon>
        <taxon>Uroviricota</taxon>
        <taxon>Caudoviricetes</taxon>
        <taxon>Peduoviridae</taxon>
        <taxon>Maltschvirus</taxon>
        <taxon>Maltschvirus maltsch</taxon>
    </lineage>
</organism>
<reference evidence="1" key="1">
    <citation type="submission" date="2020-04" db="EMBL/GenBank/DDBJ databases">
        <authorList>
            <person name="Chiriac C."/>
            <person name="Salcher M."/>
            <person name="Ghai R."/>
            <person name="Kavagutti S V."/>
        </authorList>
    </citation>
    <scope>NUCLEOTIDE SEQUENCE</scope>
</reference>